<name>A0A363UKH9_9GAMM</name>
<organism evidence="2 3">
    <name type="scientific">Abyssibacter profundi</name>
    <dbReference type="NCBI Taxonomy" id="2182787"/>
    <lineage>
        <taxon>Bacteria</taxon>
        <taxon>Pseudomonadati</taxon>
        <taxon>Pseudomonadota</taxon>
        <taxon>Gammaproteobacteria</taxon>
        <taxon>Chromatiales</taxon>
        <taxon>Oceanococcaceae</taxon>
        <taxon>Abyssibacter</taxon>
    </lineage>
</organism>
<dbReference type="RefSeq" id="WP_109720147.1">
    <property type="nucleotide sequence ID" value="NZ_QEQK01000007.1"/>
</dbReference>
<dbReference type="AlphaFoldDB" id="A0A363UKH9"/>
<proteinExistence type="predicted"/>
<feature type="region of interest" description="Disordered" evidence="1">
    <location>
        <begin position="233"/>
        <end position="253"/>
    </location>
</feature>
<dbReference type="Proteomes" id="UP000251800">
    <property type="component" value="Unassembled WGS sequence"/>
</dbReference>
<feature type="compositionally biased region" description="Polar residues" evidence="1">
    <location>
        <begin position="242"/>
        <end position="253"/>
    </location>
</feature>
<gene>
    <name evidence="2" type="ORF">DEH80_08880</name>
</gene>
<dbReference type="EMBL" id="QEQK01000007">
    <property type="protein sequence ID" value="PWN55932.1"/>
    <property type="molecule type" value="Genomic_DNA"/>
</dbReference>
<dbReference type="Pfam" id="PF05742">
    <property type="entry name" value="TANGO2"/>
    <property type="match status" value="1"/>
</dbReference>
<protein>
    <recommendedName>
        <fullName evidence="4">NRDE family protein</fullName>
    </recommendedName>
</protein>
<sequence>MCLIAFAWQPDQACPLVVAANRDEFHDRPAQPLDWWPDTPNVVAGRDLRAGGTWLGVARGGRFAALTNYREMQQTEGDAPSRGALVADFLRGDMATLAYGEAIDLDRYAGFSLLLFDGDTFGFVGNRESRGVQRIEPGIHALSNGALNSPWPKVEQARSLLADALAAGGDTGALLDIMSHRDSAEDARLPDTGVGLELERFLAPMFICGARYGTRASTALRWAASGQVDIAERRFGPDGQPQGESSIRFQRQA</sequence>
<evidence type="ECO:0000313" key="2">
    <source>
        <dbReference type="EMBL" id="PWN55932.1"/>
    </source>
</evidence>
<dbReference type="OrthoDB" id="4380123at2"/>
<dbReference type="InterPro" id="IPR008551">
    <property type="entry name" value="TANGO2"/>
</dbReference>
<comment type="caution">
    <text evidence="2">The sequence shown here is derived from an EMBL/GenBank/DDBJ whole genome shotgun (WGS) entry which is preliminary data.</text>
</comment>
<evidence type="ECO:0000256" key="1">
    <source>
        <dbReference type="SAM" id="MobiDB-lite"/>
    </source>
</evidence>
<dbReference type="PANTHER" id="PTHR17985">
    <property type="entry name" value="SER/THR-RICH PROTEIN T10 IN DGCR REGION"/>
    <property type="match status" value="1"/>
</dbReference>
<evidence type="ECO:0000313" key="3">
    <source>
        <dbReference type="Proteomes" id="UP000251800"/>
    </source>
</evidence>
<dbReference type="PANTHER" id="PTHR17985:SF8">
    <property type="entry name" value="TRANSPORT AND GOLGI ORGANIZATION PROTEIN 2 HOMOLOG"/>
    <property type="match status" value="1"/>
</dbReference>
<reference evidence="2 3" key="1">
    <citation type="submission" date="2018-05" db="EMBL/GenBank/DDBJ databases">
        <title>Abyssibacter profundi OUC007T gen. nov., sp. nov, a marine bacterium isolated from seawater of the Mariana Trench.</title>
        <authorList>
            <person name="Zhou S."/>
        </authorList>
    </citation>
    <scope>NUCLEOTIDE SEQUENCE [LARGE SCALE GENOMIC DNA]</scope>
    <source>
        <strain evidence="2 3">OUC007</strain>
    </source>
</reference>
<keyword evidence="3" id="KW-1185">Reference proteome</keyword>
<evidence type="ECO:0008006" key="4">
    <source>
        <dbReference type="Google" id="ProtNLM"/>
    </source>
</evidence>
<accession>A0A363UKH9</accession>